<keyword evidence="5 7" id="KW-1133">Transmembrane helix</keyword>
<proteinExistence type="inferred from homology"/>
<organism evidence="8 9">
    <name type="scientific">Camelimonas lactis</name>
    <dbReference type="NCBI Taxonomy" id="659006"/>
    <lineage>
        <taxon>Bacteria</taxon>
        <taxon>Pseudomonadati</taxon>
        <taxon>Pseudomonadota</taxon>
        <taxon>Alphaproteobacteria</taxon>
        <taxon>Hyphomicrobiales</taxon>
        <taxon>Chelatococcaceae</taxon>
        <taxon>Camelimonas</taxon>
    </lineage>
</organism>
<dbReference type="PANTHER" id="PTHR33508:SF1">
    <property type="entry name" value="UPF0056 MEMBRANE PROTEIN YHCE"/>
    <property type="match status" value="1"/>
</dbReference>
<sequence length="212" mass="21827">MHNNQQLLATQFVTLFTVLDPLSHVALFLALTGHFSPRQKQTAAITGVATAFLVLAAFGLGGQALLKTMGVSLRSFQIAGGVIMLVFAMTMVLGSGEIAHESGAGKSGSPFDTAIYPLAVPVIAGPAALLCMVLMMDGVNNTANASRMQVLGVLVAVLALLLLALLLGDRISRAIGNGGANLLRRILGMVLAAVAVNTTLAAVGSWLELPPI</sequence>
<comment type="caution">
    <text evidence="8">The sequence shown here is derived from an EMBL/GenBank/DDBJ whole genome shotgun (WGS) entry which is preliminary data.</text>
</comment>
<evidence type="ECO:0000256" key="2">
    <source>
        <dbReference type="ARBA" id="ARBA00009784"/>
    </source>
</evidence>
<evidence type="ECO:0000256" key="6">
    <source>
        <dbReference type="ARBA" id="ARBA00023136"/>
    </source>
</evidence>
<feature type="transmembrane region" description="Helical" evidence="7">
    <location>
        <begin position="43"/>
        <end position="64"/>
    </location>
</feature>
<dbReference type="PANTHER" id="PTHR33508">
    <property type="entry name" value="UPF0056 MEMBRANE PROTEIN YHCE"/>
    <property type="match status" value="1"/>
</dbReference>
<keyword evidence="6 7" id="KW-0472">Membrane</keyword>
<keyword evidence="3" id="KW-1003">Cell membrane</keyword>
<comment type="subcellular location">
    <subcellularLocation>
        <location evidence="1 7">Cell membrane</location>
        <topology evidence="1 7">Multi-pass membrane protein</topology>
    </subcellularLocation>
</comment>
<accession>A0A4R2GQD6</accession>
<comment type="similarity">
    <text evidence="2 7">Belongs to the UPF0056 (MarC) family.</text>
</comment>
<keyword evidence="4 7" id="KW-0812">Transmembrane</keyword>
<name>A0A4R2GQD6_9HYPH</name>
<dbReference type="AlphaFoldDB" id="A0A4R2GQD6"/>
<evidence type="ECO:0000313" key="9">
    <source>
        <dbReference type="Proteomes" id="UP000294881"/>
    </source>
</evidence>
<evidence type="ECO:0000256" key="4">
    <source>
        <dbReference type="ARBA" id="ARBA00022692"/>
    </source>
</evidence>
<dbReference type="Pfam" id="PF01914">
    <property type="entry name" value="MarC"/>
    <property type="match status" value="1"/>
</dbReference>
<evidence type="ECO:0000313" key="8">
    <source>
        <dbReference type="EMBL" id="TCO11983.1"/>
    </source>
</evidence>
<gene>
    <name evidence="8" type="ORF">EV666_11021</name>
</gene>
<dbReference type="Proteomes" id="UP000294881">
    <property type="component" value="Unassembled WGS sequence"/>
</dbReference>
<feature type="transmembrane region" description="Helical" evidence="7">
    <location>
        <begin position="76"/>
        <end position="94"/>
    </location>
</feature>
<dbReference type="NCBIfam" id="TIGR00427">
    <property type="entry name" value="NAAT family transporter"/>
    <property type="match status" value="1"/>
</dbReference>
<keyword evidence="9" id="KW-1185">Reference proteome</keyword>
<evidence type="ECO:0000256" key="1">
    <source>
        <dbReference type="ARBA" id="ARBA00004651"/>
    </source>
</evidence>
<dbReference type="GO" id="GO:0005886">
    <property type="term" value="C:plasma membrane"/>
    <property type="evidence" value="ECO:0007669"/>
    <property type="project" value="UniProtKB-SubCell"/>
</dbReference>
<evidence type="ECO:0000256" key="3">
    <source>
        <dbReference type="ARBA" id="ARBA00022475"/>
    </source>
</evidence>
<dbReference type="OrthoDB" id="21094at2"/>
<feature type="transmembrane region" description="Helical" evidence="7">
    <location>
        <begin position="12"/>
        <end position="31"/>
    </location>
</feature>
<reference evidence="8 9" key="1">
    <citation type="submission" date="2019-03" db="EMBL/GenBank/DDBJ databases">
        <title>Genomic Encyclopedia of Type Strains, Phase IV (KMG-IV): sequencing the most valuable type-strain genomes for metagenomic binning, comparative biology and taxonomic classification.</title>
        <authorList>
            <person name="Goeker M."/>
        </authorList>
    </citation>
    <scope>NUCLEOTIDE SEQUENCE [LARGE SCALE GENOMIC DNA]</scope>
    <source>
        <strain evidence="8 9">DSM 22958</strain>
    </source>
</reference>
<protein>
    <recommendedName>
        <fullName evidence="7">UPF0056 membrane protein</fullName>
    </recommendedName>
</protein>
<dbReference type="RefSeq" id="WP_132007956.1">
    <property type="nucleotide sequence ID" value="NZ_JBHUNN010000002.1"/>
</dbReference>
<feature type="transmembrane region" description="Helical" evidence="7">
    <location>
        <begin position="115"/>
        <end position="136"/>
    </location>
</feature>
<evidence type="ECO:0000256" key="5">
    <source>
        <dbReference type="ARBA" id="ARBA00022989"/>
    </source>
</evidence>
<feature type="transmembrane region" description="Helical" evidence="7">
    <location>
        <begin position="187"/>
        <end position="207"/>
    </location>
</feature>
<dbReference type="EMBL" id="SLWL01000010">
    <property type="protein sequence ID" value="TCO11983.1"/>
    <property type="molecule type" value="Genomic_DNA"/>
</dbReference>
<dbReference type="InterPro" id="IPR002771">
    <property type="entry name" value="Multi_antbiot-R_MarC"/>
</dbReference>
<evidence type="ECO:0000256" key="7">
    <source>
        <dbReference type="RuleBase" id="RU362048"/>
    </source>
</evidence>
<feature type="transmembrane region" description="Helical" evidence="7">
    <location>
        <begin position="148"/>
        <end position="167"/>
    </location>
</feature>